<evidence type="ECO:0000313" key="7">
    <source>
        <dbReference type="EMBL" id="NYI94357.1"/>
    </source>
</evidence>
<comment type="similarity">
    <text evidence="1 3">Belongs to the TPP enzyme family.</text>
</comment>
<evidence type="ECO:0000259" key="4">
    <source>
        <dbReference type="Pfam" id="PF00205"/>
    </source>
</evidence>
<evidence type="ECO:0000256" key="3">
    <source>
        <dbReference type="RuleBase" id="RU362132"/>
    </source>
</evidence>
<dbReference type="RefSeq" id="WP_179766017.1">
    <property type="nucleotide sequence ID" value="NZ_JACCFO010000001.1"/>
</dbReference>
<dbReference type="PROSITE" id="PS00187">
    <property type="entry name" value="TPP_ENZYMES"/>
    <property type="match status" value="1"/>
</dbReference>
<dbReference type="EC" id="2.2.1.6" evidence="7"/>
<dbReference type="InterPro" id="IPR011766">
    <property type="entry name" value="TPP_enzyme_TPP-bd"/>
</dbReference>
<accession>A0A853BIF1</accession>
<evidence type="ECO:0000259" key="6">
    <source>
        <dbReference type="Pfam" id="PF02776"/>
    </source>
</evidence>
<dbReference type="InterPro" id="IPR045229">
    <property type="entry name" value="TPP_enz"/>
</dbReference>
<dbReference type="InterPro" id="IPR029035">
    <property type="entry name" value="DHS-like_NAD/FAD-binding_dom"/>
</dbReference>
<evidence type="ECO:0000256" key="2">
    <source>
        <dbReference type="ARBA" id="ARBA00023052"/>
    </source>
</evidence>
<dbReference type="SUPFAM" id="SSF52467">
    <property type="entry name" value="DHS-like NAD/FAD-binding domain"/>
    <property type="match status" value="1"/>
</dbReference>
<dbReference type="PANTHER" id="PTHR18968">
    <property type="entry name" value="THIAMINE PYROPHOSPHATE ENZYMES"/>
    <property type="match status" value="1"/>
</dbReference>
<dbReference type="GO" id="GO:0030976">
    <property type="term" value="F:thiamine pyrophosphate binding"/>
    <property type="evidence" value="ECO:0007669"/>
    <property type="project" value="InterPro"/>
</dbReference>
<dbReference type="InterPro" id="IPR000399">
    <property type="entry name" value="TPP-bd_CS"/>
</dbReference>
<protein>
    <submittedName>
        <fullName evidence="7">Acetolactate synthase-1/2/3 large subunit</fullName>
        <ecNumber evidence="7">2.2.1.6</ecNumber>
    </submittedName>
</protein>
<dbReference type="SUPFAM" id="SSF52518">
    <property type="entry name" value="Thiamin diphosphate-binding fold (THDP-binding)"/>
    <property type="match status" value="2"/>
</dbReference>
<dbReference type="GO" id="GO:0005948">
    <property type="term" value="C:acetolactate synthase complex"/>
    <property type="evidence" value="ECO:0007669"/>
    <property type="project" value="TreeGrafter"/>
</dbReference>
<evidence type="ECO:0000313" key="8">
    <source>
        <dbReference type="Proteomes" id="UP000575985"/>
    </source>
</evidence>
<dbReference type="InterPro" id="IPR029061">
    <property type="entry name" value="THDP-binding"/>
</dbReference>
<feature type="domain" description="Thiamine pyrophosphate enzyme TPP-binding" evidence="5">
    <location>
        <begin position="429"/>
        <end position="578"/>
    </location>
</feature>
<dbReference type="AlphaFoldDB" id="A0A853BIF1"/>
<organism evidence="7 8">
    <name type="scientific">Streptomonospora nanhaiensis</name>
    <dbReference type="NCBI Taxonomy" id="1323731"/>
    <lineage>
        <taxon>Bacteria</taxon>
        <taxon>Bacillati</taxon>
        <taxon>Actinomycetota</taxon>
        <taxon>Actinomycetes</taxon>
        <taxon>Streptosporangiales</taxon>
        <taxon>Nocardiopsidaceae</taxon>
        <taxon>Streptomonospora</taxon>
    </lineage>
</organism>
<proteinExistence type="inferred from homology"/>
<dbReference type="GO" id="GO:0009097">
    <property type="term" value="P:isoleucine biosynthetic process"/>
    <property type="evidence" value="ECO:0007669"/>
    <property type="project" value="TreeGrafter"/>
</dbReference>
<dbReference type="GO" id="GO:0003984">
    <property type="term" value="F:acetolactate synthase activity"/>
    <property type="evidence" value="ECO:0007669"/>
    <property type="project" value="UniProtKB-EC"/>
</dbReference>
<dbReference type="CDD" id="cd07035">
    <property type="entry name" value="TPP_PYR_POX_like"/>
    <property type="match status" value="1"/>
</dbReference>
<keyword evidence="2 3" id="KW-0786">Thiamine pyrophosphate</keyword>
<dbReference type="PANTHER" id="PTHR18968:SF164">
    <property type="entry name" value="PYRUVATE DECARBOXYLASE"/>
    <property type="match status" value="1"/>
</dbReference>
<dbReference type="NCBIfam" id="NF006203">
    <property type="entry name" value="PRK08327.1"/>
    <property type="match status" value="1"/>
</dbReference>
<dbReference type="Pfam" id="PF00205">
    <property type="entry name" value="TPP_enzyme_M"/>
    <property type="match status" value="1"/>
</dbReference>
<dbReference type="GO" id="GO:0050660">
    <property type="term" value="F:flavin adenine dinucleotide binding"/>
    <property type="evidence" value="ECO:0007669"/>
    <property type="project" value="TreeGrafter"/>
</dbReference>
<keyword evidence="8" id="KW-1185">Reference proteome</keyword>
<dbReference type="EMBL" id="JACCFO010000001">
    <property type="protein sequence ID" value="NYI94357.1"/>
    <property type="molecule type" value="Genomic_DNA"/>
</dbReference>
<sequence length="586" mass="62880">MNHPSYTTSTAFLEALTQTGVQYVFANLGSDHPGLVEAYARARAEGTEDRFPRLVICPHESVAFSAAQGHAQISGRPQAVIVHVECGTQNIGGMIHNAAKGRVPVLVFAGASPATQHGEHTGSRNEFIQWIQDVHDQRGIVRGYTKYDNEIRTGANVKQIVHRAMQIATSHPAGPVYLVGAREVMEAPLDPATADNPAYHLNRYSPTAPAALDPATTRTIADALATAHNPLIVTSYLGRNPDAVPALVRLAEHLAVPVLESVPMRLNFPADHPLHAGYQWNTQAPNPVLARADTILAIDTDVPWIPLNNAPHPNARVFSIDTDPLKEQMPLWHIPAEVFARADAATALDQITDHLTRHHTPDTDALHQRRTALAAEHRARRAELTAREQQDAPDGAINPAALVAQLRDLLADEQEEAIVLTEAISNYLTVNEHLRANRPGSLIGSGGGSLGWHAGAAIGAKLARPDALVVSLVGDGSYLFGVPASAQWVARRYNTPTLTVIFDNRGWKSPKLSTLGVHPDGVAAREDDFNVSFEPEADLPGIAAAAGGAHARTLTRAEELPGALKEALEAVRSGRSAVLSVHVPRV</sequence>
<feature type="domain" description="Thiamine pyrophosphate enzyme central" evidence="4">
    <location>
        <begin position="219"/>
        <end position="350"/>
    </location>
</feature>
<feature type="domain" description="Thiamine pyrophosphate enzyme N-terminal TPP-binding" evidence="6">
    <location>
        <begin position="7"/>
        <end position="124"/>
    </location>
</feature>
<dbReference type="GO" id="GO:0000287">
    <property type="term" value="F:magnesium ion binding"/>
    <property type="evidence" value="ECO:0007669"/>
    <property type="project" value="InterPro"/>
</dbReference>
<evidence type="ECO:0000259" key="5">
    <source>
        <dbReference type="Pfam" id="PF02775"/>
    </source>
</evidence>
<dbReference type="Proteomes" id="UP000575985">
    <property type="component" value="Unassembled WGS sequence"/>
</dbReference>
<keyword evidence="7" id="KW-0808">Transferase</keyword>
<dbReference type="Pfam" id="PF02775">
    <property type="entry name" value="TPP_enzyme_C"/>
    <property type="match status" value="1"/>
</dbReference>
<name>A0A853BIF1_9ACTN</name>
<dbReference type="InterPro" id="IPR012000">
    <property type="entry name" value="Thiamin_PyroP_enz_cen_dom"/>
</dbReference>
<reference evidence="7 8" key="1">
    <citation type="submission" date="2020-07" db="EMBL/GenBank/DDBJ databases">
        <title>Sequencing the genomes of 1000 actinobacteria strains.</title>
        <authorList>
            <person name="Klenk H.-P."/>
        </authorList>
    </citation>
    <scope>NUCLEOTIDE SEQUENCE [LARGE SCALE GENOMIC DNA]</scope>
    <source>
        <strain evidence="7 8">DSM 45927</strain>
    </source>
</reference>
<dbReference type="Gene3D" id="3.40.50.970">
    <property type="match status" value="2"/>
</dbReference>
<dbReference type="Gene3D" id="3.40.50.1220">
    <property type="entry name" value="TPP-binding domain"/>
    <property type="match status" value="1"/>
</dbReference>
<gene>
    <name evidence="7" type="ORF">HNR12_000634</name>
</gene>
<dbReference type="CDD" id="cd02002">
    <property type="entry name" value="TPP_BFDC"/>
    <property type="match status" value="1"/>
</dbReference>
<evidence type="ECO:0000256" key="1">
    <source>
        <dbReference type="ARBA" id="ARBA00007812"/>
    </source>
</evidence>
<dbReference type="InterPro" id="IPR012001">
    <property type="entry name" value="Thiamin_PyroP_enz_TPP-bd_dom"/>
</dbReference>
<dbReference type="Pfam" id="PF02776">
    <property type="entry name" value="TPP_enzyme_N"/>
    <property type="match status" value="1"/>
</dbReference>
<dbReference type="GO" id="GO:0009099">
    <property type="term" value="P:L-valine biosynthetic process"/>
    <property type="evidence" value="ECO:0007669"/>
    <property type="project" value="TreeGrafter"/>
</dbReference>
<comment type="caution">
    <text evidence="7">The sequence shown here is derived from an EMBL/GenBank/DDBJ whole genome shotgun (WGS) entry which is preliminary data.</text>
</comment>